<dbReference type="InterPro" id="IPR011009">
    <property type="entry name" value="Kinase-like_dom_sf"/>
</dbReference>
<comment type="caution">
    <text evidence="7">The sequence shown here is derived from an EMBL/GenBank/DDBJ whole genome shotgun (WGS) entry which is preliminary data.</text>
</comment>
<dbReference type="VEuPathDB" id="ToxoDB:cyc_04789"/>
<evidence type="ECO:0000259" key="6">
    <source>
        <dbReference type="PROSITE" id="PS50011"/>
    </source>
</evidence>
<dbReference type="Pfam" id="PF00069">
    <property type="entry name" value="Pkinase"/>
    <property type="match status" value="1"/>
</dbReference>
<evidence type="ECO:0000256" key="4">
    <source>
        <dbReference type="ARBA" id="ARBA00022777"/>
    </source>
</evidence>
<accession>A0A1D3D5R3</accession>
<keyword evidence="5" id="KW-0067">ATP-binding</keyword>
<keyword evidence="8" id="KW-1185">Reference proteome</keyword>
<dbReference type="PANTHER" id="PTHR24353">
    <property type="entry name" value="CYCLIC NUCLEOTIDE-DEPENDENT PROTEIN KINASE"/>
    <property type="match status" value="1"/>
</dbReference>
<proteinExistence type="predicted"/>
<dbReference type="CDD" id="cd05580">
    <property type="entry name" value="STKc_PKA_like"/>
    <property type="match status" value="1"/>
</dbReference>
<dbReference type="FunFam" id="1.10.510.10:FF:000005">
    <property type="entry name" value="cAMP-dependent protein kinase catalytic subunit alpha"/>
    <property type="match status" value="1"/>
</dbReference>
<dbReference type="EMBL" id="JROU02000622">
    <property type="protein sequence ID" value="OEH78769.1"/>
    <property type="molecule type" value="Genomic_DNA"/>
</dbReference>
<dbReference type="Gene3D" id="1.10.510.10">
    <property type="entry name" value="Transferase(Phosphotransferase) domain 1"/>
    <property type="match status" value="1"/>
</dbReference>
<dbReference type="GO" id="GO:0005952">
    <property type="term" value="C:cAMP-dependent protein kinase complex"/>
    <property type="evidence" value="ECO:0007669"/>
    <property type="project" value="TreeGrafter"/>
</dbReference>
<protein>
    <submittedName>
        <fullName evidence="7">AGC kinase</fullName>
    </submittedName>
</protein>
<evidence type="ECO:0000256" key="2">
    <source>
        <dbReference type="ARBA" id="ARBA00022679"/>
    </source>
</evidence>
<dbReference type="FunCoup" id="A0A1D3D5R3">
    <property type="interactions" value="32"/>
</dbReference>
<dbReference type="InterPro" id="IPR000961">
    <property type="entry name" value="AGC-kinase_C"/>
</dbReference>
<dbReference type="SUPFAM" id="SSF56112">
    <property type="entry name" value="Protein kinase-like (PK-like)"/>
    <property type="match status" value="1"/>
</dbReference>
<dbReference type="PROSITE" id="PS00108">
    <property type="entry name" value="PROTEIN_KINASE_ST"/>
    <property type="match status" value="1"/>
</dbReference>
<dbReference type="InParanoid" id="A0A1D3D5R3"/>
<dbReference type="GO" id="GO:0005524">
    <property type="term" value="F:ATP binding"/>
    <property type="evidence" value="ECO:0007669"/>
    <property type="project" value="UniProtKB-KW"/>
</dbReference>
<dbReference type="AlphaFoldDB" id="A0A1D3D5R3"/>
<dbReference type="SMART" id="SM00220">
    <property type="entry name" value="S_TKc"/>
    <property type="match status" value="1"/>
</dbReference>
<dbReference type="InterPro" id="IPR008271">
    <property type="entry name" value="Ser/Thr_kinase_AS"/>
</dbReference>
<dbReference type="PROSITE" id="PS50011">
    <property type="entry name" value="PROTEIN_KINASE_DOM"/>
    <property type="match status" value="1"/>
</dbReference>
<organism evidence="7 8">
    <name type="scientific">Cyclospora cayetanensis</name>
    <dbReference type="NCBI Taxonomy" id="88456"/>
    <lineage>
        <taxon>Eukaryota</taxon>
        <taxon>Sar</taxon>
        <taxon>Alveolata</taxon>
        <taxon>Apicomplexa</taxon>
        <taxon>Conoidasida</taxon>
        <taxon>Coccidia</taxon>
        <taxon>Eucoccidiorida</taxon>
        <taxon>Eimeriorina</taxon>
        <taxon>Eimeriidae</taxon>
        <taxon>Cyclospora</taxon>
    </lineage>
</organism>
<evidence type="ECO:0000256" key="5">
    <source>
        <dbReference type="ARBA" id="ARBA00022840"/>
    </source>
</evidence>
<evidence type="ECO:0000313" key="8">
    <source>
        <dbReference type="Proteomes" id="UP000095192"/>
    </source>
</evidence>
<evidence type="ECO:0000256" key="3">
    <source>
        <dbReference type="ARBA" id="ARBA00022741"/>
    </source>
</evidence>
<evidence type="ECO:0000313" key="7">
    <source>
        <dbReference type="EMBL" id="OEH78769.1"/>
    </source>
</evidence>
<dbReference type="PANTHER" id="PTHR24353:SF37">
    <property type="entry name" value="CAMP-DEPENDENT PROTEIN KINASE CATALYTIC SUBUNIT PRKX"/>
    <property type="match status" value="1"/>
</dbReference>
<dbReference type="SMART" id="SM00133">
    <property type="entry name" value="S_TK_X"/>
    <property type="match status" value="1"/>
</dbReference>
<dbReference type="GO" id="GO:0004691">
    <property type="term" value="F:cAMP-dependent protein kinase activity"/>
    <property type="evidence" value="ECO:0007669"/>
    <property type="project" value="TreeGrafter"/>
</dbReference>
<keyword evidence="4 7" id="KW-0418">Kinase</keyword>
<gene>
    <name evidence="7" type="ORF">cyc_04789</name>
</gene>
<reference evidence="7 8" key="1">
    <citation type="journal article" date="2016" name="BMC Genomics">
        <title>Comparative genomics reveals Cyclospora cayetanensis possesses coccidia-like metabolism and invasion components but unique surface antigens.</title>
        <authorList>
            <person name="Liu S."/>
            <person name="Wang L."/>
            <person name="Zheng H."/>
            <person name="Xu Z."/>
            <person name="Roellig D.M."/>
            <person name="Li N."/>
            <person name="Frace M.A."/>
            <person name="Tang K."/>
            <person name="Arrowood M.J."/>
            <person name="Moss D.M."/>
            <person name="Zhang L."/>
            <person name="Feng Y."/>
            <person name="Xiao L."/>
        </authorList>
    </citation>
    <scope>NUCLEOTIDE SEQUENCE [LARGE SCALE GENOMIC DNA]</scope>
    <source>
        <strain evidence="7 8">CHN_HEN01</strain>
    </source>
</reference>
<dbReference type="Proteomes" id="UP000095192">
    <property type="component" value="Unassembled WGS sequence"/>
</dbReference>
<evidence type="ECO:0000256" key="1">
    <source>
        <dbReference type="ARBA" id="ARBA00022527"/>
    </source>
</evidence>
<dbReference type="Gene3D" id="3.30.200.20">
    <property type="entry name" value="Phosphorylase Kinase, domain 1"/>
    <property type="match status" value="1"/>
</dbReference>
<keyword evidence="2" id="KW-0808">Transferase</keyword>
<dbReference type="VEuPathDB" id="ToxoDB:LOC34621272"/>
<sequence length="428" mass="49365">MLRGDHLQQEGKEKPLASLQQNVISGSFGRVKCAKYLKSRGATLEDTTQVPPRVAIKILKKASIIKLKHVDHILNEKAILLRLQHPLTVRCFGTFQDPRYLYLVMEFVQGGEFFTHLRRAKRFDSETAKFYASMIVDIFDYLHADNIIYRDLKPENMLLDRDGYVKLTDFGFAKVVELRTDTLCGTPEYIAPEVLLNKGHGKPVDWWTLGILIYEMLVGYPPFLDDDPLGIYQKILCGKYVFPKFFDKDAKLLVRKLLQADLSKRWGNLKDGVRDIKECKWFSTIDFADIRAKRIPAQFKPVIKGVDDVSNFESYPEDKEDTPPIDPNKDPFKSCECQRRHQLIELSDAWSDEAIQLLLLFSNHTPHMERYTRHLYDDACVHGTILEVREHTDRIAFQFEVHLNVATSTILAFCCLSANPGLRDCTYV</sequence>
<keyword evidence="3" id="KW-0547">Nucleotide-binding</keyword>
<dbReference type="InterPro" id="IPR000719">
    <property type="entry name" value="Prot_kinase_dom"/>
</dbReference>
<name>A0A1D3D5R3_9EIME</name>
<feature type="domain" description="Protein kinase" evidence="6">
    <location>
        <begin position="17"/>
        <end position="282"/>
    </location>
</feature>
<keyword evidence="1" id="KW-0723">Serine/threonine-protein kinase</keyword>